<dbReference type="InterPro" id="IPR049280">
    <property type="entry name" value="DUF6852"/>
</dbReference>
<comment type="caution">
    <text evidence="3">The sequence shown here is derived from an EMBL/GenBank/DDBJ whole genome shotgun (WGS) entry which is preliminary data.</text>
</comment>
<feature type="domain" description="DUF5606" evidence="1">
    <location>
        <begin position="1"/>
        <end position="47"/>
    </location>
</feature>
<gene>
    <name evidence="3" type="ORF">NG821_00940</name>
</gene>
<name>A0ABT1BVI3_9BACT</name>
<dbReference type="Pfam" id="PF21186">
    <property type="entry name" value="DUF6852"/>
    <property type="match status" value="1"/>
</dbReference>
<evidence type="ECO:0000313" key="4">
    <source>
        <dbReference type="Proteomes" id="UP001204015"/>
    </source>
</evidence>
<dbReference type="Gene3D" id="1.10.10.1650">
    <property type="match status" value="1"/>
</dbReference>
<dbReference type="Proteomes" id="UP001204015">
    <property type="component" value="Unassembled WGS sequence"/>
</dbReference>
<feature type="domain" description="DUF6852" evidence="2">
    <location>
        <begin position="50"/>
        <end position="120"/>
    </location>
</feature>
<dbReference type="InterPro" id="IPR041218">
    <property type="entry name" value="DUF5606"/>
</dbReference>
<dbReference type="EMBL" id="JAMXLY010000002">
    <property type="protein sequence ID" value="MCO6024422.1"/>
    <property type="molecule type" value="Genomic_DNA"/>
</dbReference>
<evidence type="ECO:0000259" key="1">
    <source>
        <dbReference type="Pfam" id="PF18347"/>
    </source>
</evidence>
<dbReference type="RefSeq" id="WP_252759786.1">
    <property type="nucleotide sequence ID" value="NZ_JAMXLY010000002.1"/>
</dbReference>
<dbReference type="InterPro" id="IPR049281">
    <property type="entry name" value="BVU_3817-like_C_sf"/>
</dbReference>
<keyword evidence="4" id="KW-1185">Reference proteome</keyword>
<organism evidence="3 4">
    <name type="scientific">Segatella cerevisiae</name>
    <dbReference type="NCBI Taxonomy" id="2053716"/>
    <lineage>
        <taxon>Bacteria</taxon>
        <taxon>Pseudomonadati</taxon>
        <taxon>Bacteroidota</taxon>
        <taxon>Bacteroidia</taxon>
        <taxon>Bacteroidales</taxon>
        <taxon>Prevotellaceae</taxon>
        <taxon>Segatella</taxon>
    </lineage>
</organism>
<proteinExistence type="predicted"/>
<dbReference type="InterPro" id="IPR049282">
    <property type="entry name" value="BVU_3817_N_sf"/>
</dbReference>
<evidence type="ECO:0000313" key="3">
    <source>
        <dbReference type="EMBL" id="MCO6024422.1"/>
    </source>
</evidence>
<accession>A0ABT1BVI3</accession>
<evidence type="ECO:0000259" key="2">
    <source>
        <dbReference type="Pfam" id="PF21186"/>
    </source>
</evidence>
<dbReference type="Gene3D" id="2.30.30.730">
    <property type="match status" value="1"/>
</dbReference>
<sequence>METILSIAGKPGLYKLVSRGKSNLIVEVLDDTHRRLPAFATDRVTSLGDIAMYTDADDVPLWQVLENVGKQEGLQPLSFNFRKASAAERQKYFSKVLPNWDQDRVHDSDIKKLFQWYDILVKNGITDFKKVLAPTQGTNVADREEGAKTEKAAQK</sequence>
<dbReference type="Pfam" id="PF18347">
    <property type="entry name" value="DUF5606"/>
    <property type="match status" value="1"/>
</dbReference>
<reference evidence="3 4" key="1">
    <citation type="submission" date="2022-06" db="EMBL/GenBank/DDBJ databases">
        <title>A taxonomic note on the genus Prevotella: Description of four novel genera and emended description of the genera Hallella and Xylanibacter.</title>
        <authorList>
            <person name="Hitch T.C.A."/>
        </authorList>
    </citation>
    <scope>NUCLEOTIDE SEQUENCE [LARGE SCALE GENOMIC DNA]</scope>
    <source>
        <strain evidence="3 4">DSM 100619</strain>
    </source>
</reference>
<protein>
    <submittedName>
        <fullName evidence="3">DUF5606 domain-containing protein</fullName>
    </submittedName>
</protein>